<proteinExistence type="predicted"/>
<evidence type="ECO:0000313" key="2">
    <source>
        <dbReference type="EMBL" id="KAF4978090.1"/>
    </source>
</evidence>
<dbReference type="EMBL" id="JABEYC010000396">
    <property type="protein sequence ID" value="KAF4978090.1"/>
    <property type="molecule type" value="Genomic_DNA"/>
</dbReference>
<feature type="region of interest" description="Disordered" evidence="1">
    <location>
        <begin position="32"/>
        <end position="77"/>
    </location>
</feature>
<evidence type="ECO:0000256" key="1">
    <source>
        <dbReference type="SAM" id="MobiDB-lite"/>
    </source>
</evidence>
<evidence type="ECO:0000313" key="3">
    <source>
        <dbReference type="Proteomes" id="UP000635477"/>
    </source>
</evidence>
<accession>A0A8H4UK36</accession>
<organism evidence="2 3">
    <name type="scientific">Fusarium zealandicum</name>
    <dbReference type="NCBI Taxonomy" id="1053134"/>
    <lineage>
        <taxon>Eukaryota</taxon>
        <taxon>Fungi</taxon>
        <taxon>Dikarya</taxon>
        <taxon>Ascomycota</taxon>
        <taxon>Pezizomycotina</taxon>
        <taxon>Sordariomycetes</taxon>
        <taxon>Hypocreomycetidae</taxon>
        <taxon>Hypocreales</taxon>
        <taxon>Nectriaceae</taxon>
        <taxon>Fusarium</taxon>
        <taxon>Fusarium staphyleae species complex</taxon>
    </lineage>
</organism>
<name>A0A8H4UK36_9HYPO</name>
<dbReference type="AlphaFoldDB" id="A0A8H4UK36"/>
<dbReference type="Proteomes" id="UP000635477">
    <property type="component" value="Unassembled WGS sequence"/>
</dbReference>
<reference evidence="2" key="2">
    <citation type="submission" date="2020-05" db="EMBL/GenBank/DDBJ databases">
        <authorList>
            <person name="Kim H.-S."/>
            <person name="Proctor R.H."/>
            <person name="Brown D.W."/>
        </authorList>
    </citation>
    <scope>NUCLEOTIDE SEQUENCE</scope>
    <source>
        <strain evidence="2">NRRL 22465</strain>
    </source>
</reference>
<dbReference type="OrthoDB" id="10632117at2759"/>
<feature type="compositionally biased region" description="Polar residues" evidence="1">
    <location>
        <begin position="60"/>
        <end position="71"/>
    </location>
</feature>
<keyword evidence="3" id="KW-1185">Reference proteome</keyword>
<protein>
    <submittedName>
        <fullName evidence="2">Uncharacterized protein</fullName>
    </submittedName>
</protein>
<comment type="caution">
    <text evidence="2">The sequence shown here is derived from an EMBL/GenBank/DDBJ whole genome shotgun (WGS) entry which is preliminary data.</text>
</comment>
<reference evidence="2" key="1">
    <citation type="journal article" date="2020" name="BMC Genomics">
        <title>Correction to: Identification and distribution of gene clusters required for synthesis of sphingolipid metabolism inhibitors in diverse species of the filamentous fungus Fusarium.</title>
        <authorList>
            <person name="Kim H.S."/>
            <person name="Lohmar J.M."/>
            <person name="Busman M."/>
            <person name="Brown D.W."/>
            <person name="Naumann T.A."/>
            <person name="Divon H.H."/>
            <person name="Lysoe E."/>
            <person name="Uhlig S."/>
            <person name="Proctor R.H."/>
        </authorList>
    </citation>
    <scope>NUCLEOTIDE SEQUENCE</scope>
    <source>
        <strain evidence="2">NRRL 22465</strain>
    </source>
</reference>
<gene>
    <name evidence="2" type="ORF">FZEAL_5480</name>
</gene>
<sequence length="179" mass="19489">MTKGRETWVAKASVACKCVLFDSGGDLAEISKTPRLQDSKTSKTAYSAHQSRPHFPPPQRLQSAEKPTSHQPRPWHWGQKARPFFQTSRYDMAWAVSSWVPKSWAHSPQPVMAGAGRPMAQHSLPALMTALCQLRAVAATTGANSPAPQKQAANAETRSGQLGQRINAILVLAFLGTHP</sequence>